<reference evidence="2 3" key="1">
    <citation type="submission" date="2020-04" db="EMBL/GenBank/DDBJ databases">
        <authorList>
            <person name="Hitch T.C.A."/>
            <person name="Wylensek D."/>
            <person name="Clavel T."/>
        </authorList>
    </citation>
    <scope>NUCLEOTIDE SEQUENCE [LARGE SCALE GENOMIC DNA]</scope>
    <source>
        <strain evidence="2 3">Med78_4-601-WT-2</strain>
    </source>
</reference>
<name>A0AA44IIN5_PARBF</name>
<dbReference type="EMBL" id="JABAFD010000013">
    <property type="protein sequence ID" value="NME10957.1"/>
    <property type="molecule type" value="Genomic_DNA"/>
</dbReference>
<protein>
    <recommendedName>
        <fullName evidence="4">LSM domain-containing protein</fullName>
    </recommendedName>
</protein>
<evidence type="ECO:0000313" key="2">
    <source>
        <dbReference type="EMBL" id="NME10957.1"/>
    </source>
</evidence>
<proteinExistence type="predicted"/>
<evidence type="ECO:0008006" key="4">
    <source>
        <dbReference type="Google" id="ProtNLM"/>
    </source>
</evidence>
<evidence type="ECO:0000313" key="3">
    <source>
        <dbReference type="Proteomes" id="UP000573963"/>
    </source>
</evidence>
<feature type="transmembrane region" description="Helical" evidence="1">
    <location>
        <begin position="79"/>
        <end position="96"/>
    </location>
</feature>
<evidence type="ECO:0000256" key="1">
    <source>
        <dbReference type="SAM" id="Phobius"/>
    </source>
</evidence>
<keyword evidence="1" id="KW-0472">Membrane</keyword>
<sequence>MKKMNTPRNLNKMQEKCKDLKDFHVIITLKDGSKFDGIITDSDDYGVTVLVGEDVIDSEGEMTSRQMPRRYRRYRSRRFPLTSLVGLSLLLYPFIAPPYPY</sequence>
<dbReference type="AlphaFoldDB" id="A0AA44IIN5"/>
<keyword evidence="1" id="KW-0812">Transmembrane</keyword>
<accession>A0AA44IIN5</accession>
<organism evidence="2 3">
    <name type="scientific">Paraclostridium bifermentans</name>
    <name type="common">Clostridium bifermentans</name>
    <dbReference type="NCBI Taxonomy" id="1490"/>
    <lineage>
        <taxon>Bacteria</taxon>
        <taxon>Bacillati</taxon>
        <taxon>Bacillota</taxon>
        <taxon>Clostridia</taxon>
        <taxon>Peptostreptococcales</taxon>
        <taxon>Peptostreptococcaceae</taxon>
        <taxon>Paraclostridium</taxon>
    </lineage>
</organism>
<comment type="caution">
    <text evidence="2">The sequence shown here is derived from an EMBL/GenBank/DDBJ whole genome shotgun (WGS) entry which is preliminary data.</text>
</comment>
<keyword evidence="1" id="KW-1133">Transmembrane helix</keyword>
<dbReference type="Proteomes" id="UP000573963">
    <property type="component" value="Unassembled WGS sequence"/>
</dbReference>
<gene>
    <name evidence="2" type="ORF">HF875_15605</name>
</gene>